<dbReference type="Pfam" id="PF01032">
    <property type="entry name" value="FecCD"/>
    <property type="match status" value="1"/>
</dbReference>
<keyword evidence="6 8" id="KW-1133">Transmembrane helix</keyword>
<gene>
    <name evidence="9" type="ORF">C1H69_16950</name>
</gene>
<proteinExistence type="inferred from homology"/>
<reference evidence="9 10" key="1">
    <citation type="submission" date="2018-01" db="EMBL/GenBank/DDBJ databases">
        <title>Halomonas endophytica sp. nov., isolated from storage liquid in the stems of Populus euphratica.</title>
        <authorList>
            <person name="Chen C."/>
        </authorList>
    </citation>
    <scope>NUCLEOTIDE SEQUENCE [LARGE SCALE GENOMIC DNA]</scope>
    <source>
        <strain evidence="9 10">MC28</strain>
    </source>
</reference>
<feature type="transmembrane region" description="Helical" evidence="8">
    <location>
        <begin position="121"/>
        <end position="139"/>
    </location>
</feature>
<keyword evidence="7 8" id="KW-0472">Membrane</keyword>
<accession>A0A2N7TZM7</accession>
<evidence type="ECO:0000256" key="5">
    <source>
        <dbReference type="ARBA" id="ARBA00022692"/>
    </source>
</evidence>
<comment type="caution">
    <text evidence="9">The sequence shown here is derived from an EMBL/GenBank/DDBJ whole genome shotgun (WGS) entry which is preliminary data.</text>
</comment>
<dbReference type="CDD" id="cd06550">
    <property type="entry name" value="TM_ABC_iron-siderophores_like"/>
    <property type="match status" value="1"/>
</dbReference>
<feature type="transmembrane region" description="Helical" evidence="8">
    <location>
        <begin position="196"/>
        <end position="216"/>
    </location>
</feature>
<dbReference type="AlphaFoldDB" id="A0A2N7TZM7"/>
<dbReference type="GO" id="GO:0022857">
    <property type="term" value="F:transmembrane transporter activity"/>
    <property type="evidence" value="ECO:0007669"/>
    <property type="project" value="InterPro"/>
</dbReference>
<dbReference type="Proteomes" id="UP000235803">
    <property type="component" value="Unassembled WGS sequence"/>
</dbReference>
<feature type="transmembrane region" description="Helical" evidence="8">
    <location>
        <begin position="94"/>
        <end position="115"/>
    </location>
</feature>
<feature type="transmembrane region" description="Helical" evidence="8">
    <location>
        <begin position="151"/>
        <end position="169"/>
    </location>
</feature>
<evidence type="ECO:0000256" key="4">
    <source>
        <dbReference type="ARBA" id="ARBA00022475"/>
    </source>
</evidence>
<dbReference type="InterPro" id="IPR000522">
    <property type="entry name" value="ABC_transptr_permease_BtuC"/>
</dbReference>
<comment type="similarity">
    <text evidence="2">Belongs to the binding-protein-dependent transport system permease family. FecCD subfamily.</text>
</comment>
<evidence type="ECO:0000313" key="10">
    <source>
        <dbReference type="Proteomes" id="UP000235803"/>
    </source>
</evidence>
<evidence type="ECO:0000256" key="6">
    <source>
        <dbReference type="ARBA" id="ARBA00022989"/>
    </source>
</evidence>
<evidence type="ECO:0000256" key="7">
    <source>
        <dbReference type="ARBA" id="ARBA00023136"/>
    </source>
</evidence>
<dbReference type="RefSeq" id="WP_102654579.1">
    <property type="nucleotide sequence ID" value="NZ_PNRF01000034.1"/>
</dbReference>
<dbReference type="FunFam" id="1.10.3470.10:FF:000001">
    <property type="entry name" value="Vitamin B12 ABC transporter permease BtuC"/>
    <property type="match status" value="1"/>
</dbReference>
<dbReference type="OrthoDB" id="9055647at2"/>
<feature type="transmembrane region" description="Helical" evidence="8">
    <location>
        <begin position="312"/>
        <end position="331"/>
    </location>
</feature>
<sequence length="336" mass="35243">MRNRKQKWRLQGLVLGTLLLIALCVASTFVGTRPIPAVVTLEALLRFDPTSTEHLLVYHLRVPRALLAVLVGAALGVAGVMMQALTRNPLADPGILGVNAGATLAIVSAIAFLGISSVTAYMWFGLLGAAIAGAAVYSLGGIRRGMNPVRVVLAGSALTVVLLALTQIITVNSDEQVFDQYRHWFVGSLQGRGHEVLLPVSLLIAVGLVASFWVAKALDTMTLGGDLSRSLGTSARFVWLSSALIIVLLGGGATAAAGPISFVGLTAPHVARAIVGTDHRWVLPCSMLVSAILVVGADLLGRLVARPGEVGVGIMVALIGGPFFVLLVQRWRMTRL</sequence>
<keyword evidence="5 8" id="KW-0812">Transmembrane</keyword>
<dbReference type="InterPro" id="IPR037294">
    <property type="entry name" value="ABC_BtuC-like"/>
</dbReference>
<dbReference type="PANTHER" id="PTHR30472">
    <property type="entry name" value="FERRIC ENTEROBACTIN TRANSPORT SYSTEM PERMEASE PROTEIN"/>
    <property type="match status" value="1"/>
</dbReference>
<name>A0A2N7TZM7_9GAMM</name>
<protein>
    <submittedName>
        <fullName evidence="9">Fe(3+)-siderophore ABC transporter permease</fullName>
    </submittedName>
</protein>
<keyword evidence="3" id="KW-0813">Transport</keyword>
<dbReference type="SUPFAM" id="SSF81345">
    <property type="entry name" value="ABC transporter involved in vitamin B12 uptake, BtuC"/>
    <property type="match status" value="1"/>
</dbReference>
<feature type="transmembrane region" description="Helical" evidence="8">
    <location>
        <begin position="65"/>
        <end position="82"/>
    </location>
</feature>
<dbReference type="Gene3D" id="1.10.3470.10">
    <property type="entry name" value="ABC transporter involved in vitamin B12 uptake, BtuC"/>
    <property type="match status" value="1"/>
</dbReference>
<evidence type="ECO:0000256" key="8">
    <source>
        <dbReference type="SAM" id="Phobius"/>
    </source>
</evidence>
<keyword evidence="4" id="KW-1003">Cell membrane</keyword>
<dbReference type="GO" id="GO:0005886">
    <property type="term" value="C:plasma membrane"/>
    <property type="evidence" value="ECO:0007669"/>
    <property type="project" value="UniProtKB-SubCell"/>
</dbReference>
<dbReference type="GO" id="GO:0033214">
    <property type="term" value="P:siderophore-iron import into cell"/>
    <property type="evidence" value="ECO:0007669"/>
    <property type="project" value="TreeGrafter"/>
</dbReference>
<dbReference type="EMBL" id="PNRF01000034">
    <property type="protein sequence ID" value="PMR73622.1"/>
    <property type="molecule type" value="Genomic_DNA"/>
</dbReference>
<evidence type="ECO:0000313" key="9">
    <source>
        <dbReference type="EMBL" id="PMR73622.1"/>
    </source>
</evidence>
<organism evidence="9 10">
    <name type="scientific">Billgrantia endophytica</name>
    <dbReference type="NCBI Taxonomy" id="2033802"/>
    <lineage>
        <taxon>Bacteria</taxon>
        <taxon>Pseudomonadati</taxon>
        <taxon>Pseudomonadota</taxon>
        <taxon>Gammaproteobacteria</taxon>
        <taxon>Oceanospirillales</taxon>
        <taxon>Halomonadaceae</taxon>
        <taxon>Billgrantia</taxon>
    </lineage>
</organism>
<evidence type="ECO:0000256" key="1">
    <source>
        <dbReference type="ARBA" id="ARBA00004651"/>
    </source>
</evidence>
<keyword evidence="10" id="KW-1185">Reference proteome</keyword>
<evidence type="ECO:0000256" key="3">
    <source>
        <dbReference type="ARBA" id="ARBA00022448"/>
    </source>
</evidence>
<dbReference type="PANTHER" id="PTHR30472:SF1">
    <property type="entry name" value="FE(3+) DICITRATE TRANSPORT SYSTEM PERMEASE PROTEIN FECC-RELATED"/>
    <property type="match status" value="1"/>
</dbReference>
<evidence type="ECO:0000256" key="2">
    <source>
        <dbReference type="ARBA" id="ARBA00007935"/>
    </source>
</evidence>
<feature type="transmembrane region" description="Helical" evidence="8">
    <location>
        <begin position="237"/>
        <end position="261"/>
    </location>
</feature>
<comment type="subcellular location">
    <subcellularLocation>
        <location evidence="1">Cell membrane</location>
        <topology evidence="1">Multi-pass membrane protein</topology>
    </subcellularLocation>
</comment>